<dbReference type="GO" id="GO:0016301">
    <property type="term" value="F:kinase activity"/>
    <property type="evidence" value="ECO:0007669"/>
    <property type="project" value="UniProtKB-KW"/>
</dbReference>
<organism evidence="1 2">
    <name type="scientific">Amycolatopsis magusensis</name>
    <dbReference type="NCBI Taxonomy" id="882444"/>
    <lineage>
        <taxon>Bacteria</taxon>
        <taxon>Bacillati</taxon>
        <taxon>Actinomycetota</taxon>
        <taxon>Actinomycetes</taxon>
        <taxon>Pseudonocardiales</taxon>
        <taxon>Pseudonocardiaceae</taxon>
        <taxon>Amycolatopsis</taxon>
    </lineage>
</organism>
<evidence type="ECO:0000313" key="2">
    <source>
        <dbReference type="Proteomes" id="UP000741013"/>
    </source>
</evidence>
<keyword evidence="1" id="KW-0418">Kinase</keyword>
<protein>
    <submittedName>
        <fullName evidence="1">Aminoglycoside phosphotransferase (APT) family kinase protein</fullName>
    </submittedName>
</protein>
<sequence>MSLGAGDPACDLIIAFTLVSAETRATFRAAPDVDDATGIRGRGWALATG</sequence>
<keyword evidence="1" id="KW-0808">Transferase</keyword>
<dbReference type="RefSeq" id="WP_245369474.1">
    <property type="nucleotide sequence ID" value="NZ_JAGGMS010000001.1"/>
</dbReference>
<dbReference type="EMBL" id="JAGGMS010000001">
    <property type="protein sequence ID" value="MBP2183710.1"/>
    <property type="molecule type" value="Genomic_DNA"/>
</dbReference>
<name>A0ABS4PXU9_9PSEU</name>
<reference evidence="1 2" key="1">
    <citation type="submission" date="2021-03" db="EMBL/GenBank/DDBJ databases">
        <title>Sequencing the genomes of 1000 actinobacteria strains.</title>
        <authorList>
            <person name="Klenk H.-P."/>
        </authorList>
    </citation>
    <scope>NUCLEOTIDE SEQUENCE [LARGE SCALE GENOMIC DNA]</scope>
    <source>
        <strain evidence="1 2">DSM 45510</strain>
    </source>
</reference>
<evidence type="ECO:0000313" key="1">
    <source>
        <dbReference type="EMBL" id="MBP2183710.1"/>
    </source>
</evidence>
<dbReference type="Proteomes" id="UP000741013">
    <property type="component" value="Unassembled WGS sequence"/>
</dbReference>
<proteinExistence type="predicted"/>
<keyword evidence="2" id="KW-1185">Reference proteome</keyword>
<comment type="caution">
    <text evidence="1">The sequence shown here is derived from an EMBL/GenBank/DDBJ whole genome shotgun (WGS) entry which is preliminary data.</text>
</comment>
<accession>A0ABS4PXU9</accession>
<gene>
    <name evidence="1" type="ORF">JOM49_005236</name>
</gene>